<dbReference type="OrthoDB" id="2678943at2"/>
<evidence type="ECO:0000313" key="2">
    <source>
        <dbReference type="Proteomes" id="UP000310636"/>
    </source>
</evidence>
<protein>
    <recommendedName>
        <fullName evidence="3">Carboxypeptidase regulatory-like domain-containing protein</fullName>
    </recommendedName>
</protein>
<sequence length="117" mass="12994">MANKRPKPGRVDSKKFKIIKYAKKDASAKRETTFTRLSIVWVQQNGVPYDTTGFIATLTRNNSVVATAAFDENGVARFSNVRVLTSRAYTLRTFDSDGILYRTRSIPAGVQAYAVIG</sequence>
<accession>A0A4V3WDQ0</accession>
<name>A0A4V3WDQ0_9BACL</name>
<gene>
    <name evidence="1" type="ORF">E6C55_31120</name>
</gene>
<evidence type="ECO:0000313" key="1">
    <source>
        <dbReference type="EMBL" id="THF72998.1"/>
    </source>
</evidence>
<dbReference type="EMBL" id="SSOB01000065">
    <property type="protein sequence ID" value="THF72998.1"/>
    <property type="molecule type" value="Genomic_DNA"/>
</dbReference>
<evidence type="ECO:0008006" key="3">
    <source>
        <dbReference type="Google" id="ProtNLM"/>
    </source>
</evidence>
<reference evidence="1 2" key="1">
    <citation type="submission" date="2019-04" db="EMBL/GenBank/DDBJ databases">
        <title>Cohnella sp. nov. isolated from preserved vegetables.</title>
        <authorList>
            <person name="Lin S.-Y."/>
            <person name="Hung M.-H."/>
            <person name="Young C.-C."/>
        </authorList>
    </citation>
    <scope>NUCLEOTIDE SEQUENCE [LARGE SCALE GENOMIC DNA]</scope>
    <source>
        <strain evidence="1 2">CC-MHH1044</strain>
    </source>
</reference>
<proteinExistence type="predicted"/>
<dbReference type="RefSeq" id="WP_136373741.1">
    <property type="nucleotide sequence ID" value="NZ_SSOB01000065.1"/>
</dbReference>
<dbReference type="Proteomes" id="UP000310636">
    <property type="component" value="Unassembled WGS sequence"/>
</dbReference>
<dbReference type="AlphaFoldDB" id="A0A4V3WDQ0"/>
<keyword evidence="2" id="KW-1185">Reference proteome</keyword>
<organism evidence="1 2">
    <name type="scientific">Cohnella fermenti</name>
    <dbReference type="NCBI Taxonomy" id="2565925"/>
    <lineage>
        <taxon>Bacteria</taxon>
        <taxon>Bacillati</taxon>
        <taxon>Bacillota</taxon>
        <taxon>Bacilli</taxon>
        <taxon>Bacillales</taxon>
        <taxon>Paenibacillaceae</taxon>
        <taxon>Cohnella</taxon>
    </lineage>
</organism>
<comment type="caution">
    <text evidence="1">The sequence shown here is derived from an EMBL/GenBank/DDBJ whole genome shotgun (WGS) entry which is preliminary data.</text>
</comment>